<feature type="domain" description="Response regulatory" evidence="8">
    <location>
        <begin position="3"/>
        <end position="115"/>
    </location>
</feature>
<feature type="modified residue" description="4-aspartylphosphate" evidence="6">
    <location>
        <position position="51"/>
    </location>
</feature>
<keyword evidence="4 7" id="KW-0238">DNA-binding</keyword>
<proteinExistence type="predicted"/>
<accession>A0A7C3HRI8</accession>
<evidence type="ECO:0000256" key="3">
    <source>
        <dbReference type="ARBA" id="ARBA00023015"/>
    </source>
</evidence>
<dbReference type="Gene3D" id="1.10.10.10">
    <property type="entry name" value="Winged helix-like DNA-binding domain superfamily/Winged helix DNA-binding domain"/>
    <property type="match status" value="1"/>
</dbReference>
<evidence type="ECO:0000256" key="7">
    <source>
        <dbReference type="PROSITE-ProRule" id="PRU01091"/>
    </source>
</evidence>
<dbReference type="InterPro" id="IPR011006">
    <property type="entry name" value="CheY-like_superfamily"/>
</dbReference>
<keyword evidence="2" id="KW-0902">Two-component regulatory system</keyword>
<dbReference type="InterPro" id="IPR039420">
    <property type="entry name" value="WalR-like"/>
</dbReference>
<evidence type="ECO:0000256" key="6">
    <source>
        <dbReference type="PROSITE-ProRule" id="PRU00169"/>
    </source>
</evidence>
<dbReference type="PROSITE" id="PS51755">
    <property type="entry name" value="OMPR_PHOB"/>
    <property type="match status" value="1"/>
</dbReference>
<evidence type="ECO:0000259" key="9">
    <source>
        <dbReference type="PROSITE" id="PS51755"/>
    </source>
</evidence>
<gene>
    <name evidence="10" type="ORF">ENS82_05790</name>
</gene>
<dbReference type="GO" id="GO:0006355">
    <property type="term" value="P:regulation of DNA-templated transcription"/>
    <property type="evidence" value="ECO:0007669"/>
    <property type="project" value="InterPro"/>
</dbReference>
<dbReference type="InterPro" id="IPR001867">
    <property type="entry name" value="OmpR/PhoB-type_DNA-bd"/>
</dbReference>
<dbReference type="PANTHER" id="PTHR48111">
    <property type="entry name" value="REGULATOR OF RPOS"/>
    <property type="match status" value="1"/>
</dbReference>
<dbReference type="SMART" id="SM00448">
    <property type="entry name" value="REC"/>
    <property type="match status" value="1"/>
</dbReference>
<dbReference type="GO" id="GO:0000976">
    <property type="term" value="F:transcription cis-regulatory region binding"/>
    <property type="evidence" value="ECO:0007669"/>
    <property type="project" value="TreeGrafter"/>
</dbReference>
<dbReference type="GO" id="GO:0000156">
    <property type="term" value="F:phosphorelay response regulator activity"/>
    <property type="evidence" value="ECO:0007669"/>
    <property type="project" value="TreeGrafter"/>
</dbReference>
<keyword evidence="1 6" id="KW-0597">Phosphoprotein</keyword>
<dbReference type="SMART" id="SM00862">
    <property type="entry name" value="Trans_reg_C"/>
    <property type="match status" value="1"/>
</dbReference>
<evidence type="ECO:0000259" key="8">
    <source>
        <dbReference type="PROSITE" id="PS50110"/>
    </source>
</evidence>
<dbReference type="PROSITE" id="PS50110">
    <property type="entry name" value="RESPONSE_REGULATORY"/>
    <property type="match status" value="1"/>
</dbReference>
<dbReference type="AlphaFoldDB" id="A0A7C3HRI8"/>
<dbReference type="PANTHER" id="PTHR48111:SF1">
    <property type="entry name" value="TWO-COMPONENT RESPONSE REGULATOR ORR33"/>
    <property type="match status" value="1"/>
</dbReference>
<evidence type="ECO:0000256" key="1">
    <source>
        <dbReference type="ARBA" id="ARBA00022553"/>
    </source>
</evidence>
<dbReference type="Pfam" id="PF00072">
    <property type="entry name" value="Response_reg"/>
    <property type="match status" value="1"/>
</dbReference>
<evidence type="ECO:0000256" key="4">
    <source>
        <dbReference type="ARBA" id="ARBA00023125"/>
    </source>
</evidence>
<keyword evidence="5" id="KW-0804">Transcription</keyword>
<dbReference type="RefSeq" id="WP_409658149.1">
    <property type="nucleotide sequence ID" value="NZ_JBKBUW010000056.1"/>
</dbReference>
<dbReference type="SUPFAM" id="SSF52172">
    <property type="entry name" value="CheY-like"/>
    <property type="match status" value="1"/>
</dbReference>
<dbReference type="InterPro" id="IPR001789">
    <property type="entry name" value="Sig_transdc_resp-reg_receiver"/>
</dbReference>
<dbReference type="InterPro" id="IPR036388">
    <property type="entry name" value="WH-like_DNA-bd_sf"/>
</dbReference>
<dbReference type="CDD" id="cd00383">
    <property type="entry name" value="trans_reg_C"/>
    <property type="match status" value="1"/>
</dbReference>
<evidence type="ECO:0000256" key="2">
    <source>
        <dbReference type="ARBA" id="ARBA00023012"/>
    </source>
</evidence>
<dbReference type="EMBL" id="DSWI01000012">
    <property type="protein sequence ID" value="HFG20222.1"/>
    <property type="molecule type" value="Genomic_DNA"/>
</dbReference>
<dbReference type="GO" id="GO:0032993">
    <property type="term" value="C:protein-DNA complex"/>
    <property type="evidence" value="ECO:0007669"/>
    <property type="project" value="TreeGrafter"/>
</dbReference>
<protein>
    <submittedName>
        <fullName evidence="10">Response regulator transcription factor</fullName>
    </submittedName>
</protein>
<evidence type="ECO:0000256" key="5">
    <source>
        <dbReference type="ARBA" id="ARBA00023163"/>
    </source>
</evidence>
<comment type="caution">
    <text evidence="10">The sequence shown here is derived from an EMBL/GenBank/DDBJ whole genome shotgun (WGS) entry which is preliminary data.</text>
</comment>
<keyword evidence="3" id="KW-0805">Transcription regulation</keyword>
<organism evidence="10">
    <name type="scientific">Meiothermus ruber</name>
    <dbReference type="NCBI Taxonomy" id="277"/>
    <lineage>
        <taxon>Bacteria</taxon>
        <taxon>Thermotogati</taxon>
        <taxon>Deinococcota</taxon>
        <taxon>Deinococci</taxon>
        <taxon>Thermales</taxon>
        <taxon>Thermaceae</taxon>
        <taxon>Meiothermus</taxon>
    </lineage>
</organism>
<feature type="domain" description="OmpR/PhoB-type" evidence="9">
    <location>
        <begin position="122"/>
        <end position="215"/>
    </location>
</feature>
<reference evidence="10" key="1">
    <citation type="journal article" date="2020" name="mSystems">
        <title>Genome- and Community-Level Interaction Insights into Carbon Utilization and Element Cycling Functions of Hydrothermarchaeota in Hydrothermal Sediment.</title>
        <authorList>
            <person name="Zhou Z."/>
            <person name="Liu Y."/>
            <person name="Xu W."/>
            <person name="Pan J."/>
            <person name="Luo Z.H."/>
            <person name="Li M."/>
        </authorList>
    </citation>
    <scope>NUCLEOTIDE SEQUENCE [LARGE SCALE GENOMIC DNA]</scope>
    <source>
        <strain evidence="10">SpSt-524</strain>
    </source>
</reference>
<sequence>MARVLLIEDDPGVREALRLGLELEGHVVLEAANGAEGLRRLAENPELVVLDVLLPGGDGFGVLREIRRQSAVPVLMLTALDEVEWRVKGLREGADDYLVKPYALSELLARLEALLRRSKRPEEVLSYADLVLYPGRMEARRSGRLLELSPKALQLLRCFLEHAEHVLPKEALMQRVWGQEVEPNTLEVHLSALRRELGEPMLLHTLRGHGYILKRP</sequence>
<dbReference type="GO" id="GO:0005829">
    <property type="term" value="C:cytosol"/>
    <property type="evidence" value="ECO:0007669"/>
    <property type="project" value="TreeGrafter"/>
</dbReference>
<feature type="DNA-binding region" description="OmpR/PhoB-type" evidence="7">
    <location>
        <begin position="122"/>
        <end position="215"/>
    </location>
</feature>
<evidence type="ECO:0000313" key="10">
    <source>
        <dbReference type="EMBL" id="HFG20222.1"/>
    </source>
</evidence>
<dbReference type="Pfam" id="PF00486">
    <property type="entry name" value="Trans_reg_C"/>
    <property type="match status" value="1"/>
</dbReference>
<dbReference type="Gene3D" id="3.40.50.2300">
    <property type="match status" value="1"/>
</dbReference>
<name>A0A7C3HRI8_MEIRU</name>
<dbReference type="CDD" id="cd17574">
    <property type="entry name" value="REC_OmpR"/>
    <property type="match status" value="1"/>
</dbReference>